<dbReference type="EMBL" id="LYXE01000126">
    <property type="protein sequence ID" value="PDV97752.1"/>
    <property type="molecule type" value="Genomic_DNA"/>
</dbReference>
<dbReference type="Pfam" id="PF07228">
    <property type="entry name" value="SpoIIE"/>
    <property type="match status" value="1"/>
</dbReference>
<dbReference type="CDD" id="cd00156">
    <property type="entry name" value="REC"/>
    <property type="match status" value="1"/>
</dbReference>
<feature type="domain" description="Response regulatory" evidence="3">
    <location>
        <begin position="5"/>
        <end position="122"/>
    </location>
</feature>
<dbReference type="InterPro" id="IPR052016">
    <property type="entry name" value="Bact_Sigma-Reg"/>
</dbReference>
<dbReference type="Proteomes" id="UP000220922">
    <property type="component" value="Unassembled WGS sequence"/>
</dbReference>
<dbReference type="GO" id="GO:0016791">
    <property type="term" value="F:phosphatase activity"/>
    <property type="evidence" value="ECO:0007669"/>
    <property type="project" value="TreeGrafter"/>
</dbReference>
<proteinExistence type="predicted"/>
<organism evidence="4 5">
    <name type="scientific">Candidatus Chloroploca asiatica</name>
    <dbReference type="NCBI Taxonomy" id="1506545"/>
    <lineage>
        <taxon>Bacteria</taxon>
        <taxon>Bacillati</taxon>
        <taxon>Chloroflexota</taxon>
        <taxon>Chloroflexia</taxon>
        <taxon>Chloroflexales</taxon>
        <taxon>Chloroflexineae</taxon>
        <taxon>Oscillochloridaceae</taxon>
        <taxon>Candidatus Chloroploca</taxon>
    </lineage>
</organism>
<dbReference type="OrthoDB" id="9763484at2"/>
<gene>
    <name evidence="4" type="ORF">A9Q02_17840</name>
</gene>
<keyword evidence="1" id="KW-0378">Hydrolase</keyword>
<dbReference type="InterPro" id="IPR036457">
    <property type="entry name" value="PPM-type-like_dom_sf"/>
</dbReference>
<dbReference type="SMART" id="SM00331">
    <property type="entry name" value="PP2C_SIG"/>
    <property type="match status" value="1"/>
</dbReference>
<evidence type="ECO:0000259" key="3">
    <source>
        <dbReference type="PROSITE" id="PS50110"/>
    </source>
</evidence>
<name>A0A2H3KIR0_9CHLR</name>
<dbReference type="AlphaFoldDB" id="A0A2H3KIR0"/>
<dbReference type="RefSeq" id="WP_097654177.1">
    <property type="nucleotide sequence ID" value="NZ_LYXE01000126.1"/>
</dbReference>
<comment type="caution">
    <text evidence="2">Lacks conserved residue(s) required for the propagation of feature annotation.</text>
</comment>
<dbReference type="Gene3D" id="3.40.50.2300">
    <property type="match status" value="1"/>
</dbReference>
<dbReference type="InterPro" id="IPR001789">
    <property type="entry name" value="Sig_transdc_resp-reg_receiver"/>
</dbReference>
<dbReference type="PROSITE" id="PS50110">
    <property type="entry name" value="RESPONSE_REGULATORY"/>
    <property type="match status" value="1"/>
</dbReference>
<dbReference type="Pfam" id="PF00072">
    <property type="entry name" value="Response_reg"/>
    <property type="match status" value="1"/>
</dbReference>
<evidence type="ECO:0000313" key="5">
    <source>
        <dbReference type="Proteomes" id="UP000220922"/>
    </source>
</evidence>
<evidence type="ECO:0000256" key="2">
    <source>
        <dbReference type="PROSITE-ProRule" id="PRU00169"/>
    </source>
</evidence>
<keyword evidence="5" id="KW-1185">Reference proteome</keyword>
<evidence type="ECO:0000256" key="1">
    <source>
        <dbReference type="ARBA" id="ARBA00022801"/>
    </source>
</evidence>
<dbReference type="SMART" id="SM00448">
    <property type="entry name" value="REC"/>
    <property type="match status" value="1"/>
</dbReference>
<accession>A0A2H3KIR0</accession>
<dbReference type="PANTHER" id="PTHR43156">
    <property type="entry name" value="STAGE II SPORULATION PROTEIN E-RELATED"/>
    <property type="match status" value="1"/>
</dbReference>
<dbReference type="GO" id="GO:0000160">
    <property type="term" value="P:phosphorelay signal transduction system"/>
    <property type="evidence" value="ECO:0007669"/>
    <property type="project" value="InterPro"/>
</dbReference>
<dbReference type="SUPFAM" id="SSF81606">
    <property type="entry name" value="PP2C-like"/>
    <property type="match status" value="1"/>
</dbReference>
<sequence>MAAQTILIIDEQAERRNLLRDQLEAFGYVVTALDNGRAALDVLKTQRFDLALLELGLWGAINSYQVLDRMRATGALMMTPVLMIAPDDSDPGLARCFEMGAVDYIPASCLPPVVKARVQGMLAQRTLLEHQQNDDQQETLLKIERDVQIARQIQLGFLPSQLPQLPGWEIAARFHPAREVAGDFYDAFMLTQNRRVGFVIADVCDKGVGAALFMSLSRSLVRAFAQQHYSLSDWTNVLGGSGDTFTPVARREKGRQALPTIGAASLKNAMVLTNNYITDNHLDMNMFVTLFFGVFDPVTGALIYANGGHCPPLIVGPDGVRTKLAMTGPAVGLIPGADFNIAHAQIDPGEILFCYSDGVTDARNPERQFFGEKRLLQLLAQPAASATEVLDRFERNLQAHIASADQFDDITMLAVQRIAS</sequence>
<reference evidence="4 5" key="1">
    <citation type="submission" date="2016-05" db="EMBL/GenBank/DDBJ databases">
        <authorList>
            <person name="Lavstsen T."/>
            <person name="Jespersen J.S."/>
        </authorList>
    </citation>
    <scope>NUCLEOTIDE SEQUENCE [LARGE SCALE GENOMIC DNA]</scope>
    <source>
        <strain evidence="4 5">B7-9</strain>
    </source>
</reference>
<evidence type="ECO:0000313" key="4">
    <source>
        <dbReference type="EMBL" id="PDV97752.1"/>
    </source>
</evidence>
<dbReference type="InterPro" id="IPR001932">
    <property type="entry name" value="PPM-type_phosphatase-like_dom"/>
</dbReference>
<dbReference type="SUPFAM" id="SSF52172">
    <property type="entry name" value="CheY-like"/>
    <property type="match status" value="1"/>
</dbReference>
<comment type="caution">
    <text evidence="4">The sequence shown here is derived from an EMBL/GenBank/DDBJ whole genome shotgun (WGS) entry which is preliminary data.</text>
</comment>
<dbReference type="InterPro" id="IPR011006">
    <property type="entry name" value="CheY-like_superfamily"/>
</dbReference>
<protein>
    <recommendedName>
        <fullName evidence="3">Response regulatory domain-containing protein</fullName>
    </recommendedName>
</protein>
<dbReference type="Gene3D" id="3.60.40.10">
    <property type="entry name" value="PPM-type phosphatase domain"/>
    <property type="match status" value="1"/>
</dbReference>
<dbReference type="PANTHER" id="PTHR43156:SF2">
    <property type="entry name" value="STAGE II SPORULATION PROTEIN E"/>
    <property type="match status" value="1"/>
</dbReference>